<accession>A0A2J7RJL8</accession>
<evidence type="ECO:0000259" key="1">
    <source>
        <dbReference type="PROSITE" id="PS50878"/>
    </source>
</evidence>
<dbReference type="InterPro" id="IPR000477">
    <property type="entry name" value="RT_dom"/>
</dbReference>
<dbReference type="EMBL" id="NEVH01002990">
    <property type="protein sequence ID" value="PNF41036.1"/>
    <property type="molecule type" value="Genomic_DNA"/>
</dbReference>
<dbReference type="PROSITE" id="PS50878">
    <property type="entry name" value="RT_POL"/>
    <property type="match status" value="1"/>
</dbReference>
<evidence type="ECO:0000313" key="3">
    <source>
        <dbReference type="Proteomes" id="UP000235965"/>
    </source>
</evidence>
<dbReference type="InterPro" id="IPR043502">
    <property type="entry name" value="DNA/RNA_pol_sf"/>
</dbReference>
<dbReference type="InParanoid" id="A0A2J7RJL8"/>
<dbReference type="GO" id="GO:0071897">
    <property type="term" value="P:DNA biosynthetic process"/>
    <property type="evidence" value="ECO:0007669"/>
    <property type="project" value="UniProtKB-ARBA"/>
</dbReference>
<evidence type="ECO:0000313" key="2">
    <source>
        <dbReference type="EMBL" id="PNF41036.1"/>
    </source>
</evidence>
<keyword evidence="3" id="KW-1185">Reference proteome</keyword>
<feature type="domain" description="Reverse transcriptase" evidence="1">
    <location>
        <begin position="65"/>
        <end position="339"/>
    </location>
</feature>
<dbReference type="SUPFAM" id="SSF56672">
    <property type="entry name" value="DNA/RNA polymerases"/>
    <property type="match status" value="1"/>
</dbReference>
<dbReference type="AlphaFoldDB" id="A0A2J7RJL8"/>
<protein>
    <recommendedName>
        <fullName evidence="1">Reverse transcriptase domain-containing protein</fullName>
    </recommendedName>
</protein>
<proteinExistence type="predicted"/>
<dbReference type="Proteomes" id="UP000235965">
    <property type="component" value="Unassembled WGS sequence"/>
</dbReference>
<name>A0A2J7RJL8_9NEOP</name>
<organism evidence="2 3">
    <name type="scientific">Cryptotermes secundus</name>
    <dbReference type="NCBI Taxonomy" id="105785"/>
    <lineage>
        <taxon>Eukaryota</taxon>
        <taxon>Metazoa</taxon>
        <taxon>Ecdysozoa</taxon>
        <taxon>Arthropoda</taxon>
        <taxon>Hexapoda</taxon>
        <taxon>Insecta</taxon>
        <taxon>Pterygota</taxon>
        <taxon>Neoptera</taxon>
        <taxon>Polyneoptera</taxon>
        <taxon>Dictyoptera</taxon>
        <taxon>Blattodea</taxon>
        <taxon>Blattoidea</taxon>
        <taxon>Termitoidae</taxon>
        <taxon>Kalotermitidae</taxon>
        <taxon>Cryptotermitinae</taxon>
        <taxon>Cryptotermes</taxon>
    </lineage>
</organism>
<dbReference type="CDD" id="cd01650">
    <property type="entry name" value="RT_nLTR_like"/>
    <property type="match status" value="1"/>
</dbReference>
<dbReference type="Pfam" id="PF00078">
    <property type="entry name" value="RVT_1"/>
    <property type="match status" value="1"/>
</dbReference>
<sequence length="532" mass="61942">MTYMSMAFESPFPNIQIKKTTYKEIEKVIGSLKASQAQGYDEISNNILKACKTFISVPLSYLCNRILFEGVFPDRLKYATMLPVYKKGDKNRVSNYRPISILTSISKIFEKVMYSSLLKHLNDNSILSNHQFGFREKRGTENAIFRLISGILNSLNNKMLVSGIFCDLEKAFDCVSHTVLLNKLKYYGIKDKQYNLYKSYLQDRFQRTTIYNGTNNKKVYSGWAKVTNGVPQGSILGPLLFIIYINDLPKILEAKSTPILFADDASVLISHANPIMFRNTINEVYSLLDDWFKKNLMSLNTMKTYYINFTAKNQVQRDIGDLVTIITNTNHTKFLGLTIENAMTWERHIDEVTKKLTTACYMIRNIKPVVSMKILKSIYYSYFHSVMTYGLIFWGNSSHAERVFKLQKRAIRLIKGCDLRESCREHFRDMNILPLRSQYMYSLIMFVINNKEIFNINKDCYGKDTRQNMNIHMYQVNLAKYRNGVYHMAARIYNGLPNTIKIISNNANKFKASLKEFLFVNSFYTLEEYFNR</sequence>
<reference evidence="2 3" key="1">
    <citation type="submission" date="2017-12" db="EMBL/GenBank/DDBJ databases">
        <title>Hemimetabolous genomes reveal molecular basis of termite eusociality.</title>
        <authorList>
            <person name="Harrison M.C."/>
            <person name="Jongepier E."/>
            <person name="Robertson H.M."/>
            <person name="Arning N."/>
            <person name="Bitard-Feildel T."/>
            <person name="Chao H."/>
            <person name="Childers C.P."/>
            <person name="Dinh H."/>
            <person name="Doddapaneni H."/>
            <person name="Dugan S."/>
            <person name="Gowin J."/>
            <person name="Greiner C."/>
            <person name="Han Y."/>
            <person name="Hu H."/>
            <person name="Hughes D.S.T."/>
            <person name="Huylmans A.-K."/>
            <person name="Kemena C."/>
            <person name="Kremer L.P.M."/>
            <person name="Lee S.L."/>
            <person name="Lopez-Ezquerra A."/>
            <person name="Mallet L."/>
            <person name="Monroy-Kuhn J.M."/>
            <person name="Moser A."/>
            <person name="Murali S.C."/>
            <person name="Muzny D.M."/>
            <person name="Otani S."/>
            <person name="Piulachs M.-D."/>
            <person name="Poelchau M."/>
            <person name="Qu J."/>
            <person name="Schaub F."/>
            <person name="Wada-Katsumata A."/>
            <person name="Worley K.C."/>
            <person name="Xie Q."/>
            <person name="Ylla G."/>
            <person name="Poulsen M."/>
            <person name="Gibbs R.A."/>
            <person name="Schal C."/>
            <person name="Richards S."/>
            <person name="Belles X."/>
            <person name="Korb J."/>
            <person name="Bornberg-Bauer E."/>
        </authorList>
    </citation>
    <scope>NUCLEOTIDE SEQUENCE [LARGE SCALE GENOMIC DNA]</scope>
    <source>
        <tissue evidence="2">Whole body</tissue>
    </source>
</reference>
<dbReference type="PANTHER" id="PTHR33332">
    <property type="entry name" value="REVERSE TRANSCRIPTASE DOMAIN-CONTAINING PROTEIN"/>
    <property type="match status" value="1"/>
</dbReference>
<gene>
    <name evidence="2" type="ORF">B7P43_G08220</name>
</gene>
<comment type="caution">
    <text evidence="2">The sequence shown here is derived from an EMBL/GenBank/DDBJ whole genome shotgun (WGS) entry which is preliminary data.</text>
</comment>